<sequence>MTEHPLKGSVEVLPQRLYFVVLRAPPRENSSSHTTRSAHYFNIDNELVYWNFFLDFGPLNLGQLYRFCTLLNSKMTDPKLSKKIIYFFCGAEGTKRANAAMLICSWQILYMGRTPDEAYEEFRGAIFPPFHDASPCVCTYKLSVLDCLRGLAKAKMYNFFNFEKFDVQEYEYFEQVENGDLNWIIENKILAFAGPHYTNSLSKEGYRTLIPGDYIPYFKSKNVKLVIRLNKKYYDEVKFIDAGINHFEQYYLDGSVPPKKILKRILREMDKCDGAMAIHCKAGLGRTGTCIGAWMMKHYKFTAAEAIGWMRICRPGSVIGPQQQFMKEIEQEMWHEGDIMKNKPSKGLSSRSNDADEDVNTLSIRGNDERFVGRVGQGDALRARRMVSTAQM</sequence>
<feature type="domain" description="Tyrosine-protein phosphatase" evidence="8">
    <location>
        <begin position="179"/>
        <end position="338"/>
    </location>
</feature>
<dbReference type="InterPro" id="IPR016130">
    <property type="entry name" value="Tyr_Pase_AS"/>
</dbReference>
<evidence type="ECO:0000256" key="6">
    <source>
        <dbReference type="ARBA" id="ARBA00023306"/>
    </source>
</evidence>
<evidence type="ECO:0000256" key="5">
    <source>
        <dbReference type="ARBA" id="ARBA00022912"/>
    </source>
</evidence>
<dbReference type="PROSITE" id="PS00383">
    <property type="entry name" value="TYR_PHOSPHATASE_1"/>
    <property type="match status" value="1"/>
</dbReference>
<dbReference type="EC" id="3.1.3.48" evidence="2"/>
<dbReference type="Pfam" id="PF00782">
    <property type="entry name" value="DSPc"/>
    <property type="match status" value="1"/>
</dbReference>
<dbReference type="Pfam" id="PF14671">
    <property type="entry name" value="DSPn"/>
    <property type="match status" value="1"/>
</dbReference>
<dbReference type="AlphaFoldDB" id="A0A7S1B7L7"/>
<evidence type="ECO:0000256" key="1">
    <source>
        <dbReference type="ARBA" id="ARBA00007315"/>
    </source>
</evidence>
<evidence type="ECO:0000259" key="8">
    <source>
        <dbReference type="PROSITE" id="PS50054"/>
    </source>
</evidence>
<dbReference type="EMBL" id="HBFR01006903">
    <property type="protein sequence ID" value="CAD8877789.1"/>
    <property type="molecule type" value="Transcribed_RNA"/>
</dbReference>
<feature type="region of interest" description="Disordered" evidence="7">
    <location>
        <begin position="340"/>
        <end position="359"/>
    </location>
</feature>
<evidence type="ECO:0000259" key="9">
    <source>
        <dbReference type="PROSITE" id="PS50056"/>
    </source>
</evidence>
<evidence type="ECO:0000256" key="4">
    <source>
        <dbReference type="ARBA" id="ARBA00022801"/>
    </source>
</evidence>
<dbReference type="PANTHER" id="PTHR23339">
    <property type="entry name" value="TYROSINE SPECIFIC PROTEIN PHOSPHATASE AND DUAL SPECIFICITY PROTEIN PHOSPHATASE"/>
    <property type="match status" value="1"/>
</dbReference>
<name>A0A7S1B7L7_9STRA</name>
<dbReference type="InterPro" id="IPR029260">
    <property type="entry name" value="DSPn"/>
</dbReference>
<evidence type="ECO:0000256" key="2">
    <source>
        <dbReference type="ARBA" id="ARBA00013064"/>
    </source>
</evidence>
<protein>
    <recommendedName>
        <fullName evidence="2">protein-tyrosine-phosphatase</fullName>
        <ecNumber evidence="2">3.1.3.48</ecNumber>
    </recommendedName>
</protein>
<accession>A0A7S1B7L7</accession>
<dbReference type="InterPro" id="IPR000387">
    <property type="entry name" value="Tyr_Pase_dom"/>
</dbReference>
<organism evidence="10">
    <name type="scientific">Corethron hystrix</name>
    <dbReference type="NCBI Taxonomy" id="216773"/>
    <lineage>
        <taxon>Eukaryota</taxon>
        <taxon>Sar</taxon>
        <taxon>Stramenopiles</taxon>
        <taxon>Ochrophyta</taxon>
        <taxon>Bacillariophyta</taxon>
        <taxon>Coscinodiscophyceae</taxon>
        <taxon>Corethrophycidae</taxon>
        <taxon>Corethrales</taxon>
        <taxon>Corethraceae</taxon>
        <taxon>Corethron</taxon>
    </lineage>
</organism>
<evidence type="ECO:0000256" key="7">
    <source>
        <dbReference type="SAM" id="MobiDB-lite"/>
    </source>
</evidence>
<dbReference type="FunFam" id="3.90.190.10:FF:000006">
    <property type="entry name" value="Dual specificity protein phosphatase CDC14B"/>
    <property type="match status" value="1"/>
</dbReference>
<dbReference type="CDD" id="cd14499">
    <property type="entry name" value="CDC14_C"/>
    <property type="match status" value="1"/>
</dbReference>
<evidence type="ECO:0000313" key="10">
    <source>
        <dbReference type="EMBL" id="CAD8877789.1"/>
    </source>
</evidence>
<comment type="similarity">
    <text evidence="1">Belongs to the protein-tyrosine phosphatase family. Non-receptor class CDC14 subfamily.</text>
</comment>
<reference evidence="10" key="1">
    <citation type="submission" date="2021-01" db="EMBL/GenBank/DDBJ databases">
        <authorList>
            <person name="Corre E."/>
            <person name="Pelletier E."/>
            <person name="Niang G."/>
            <person name="Scheremetjew M."/>
            <person name="Finn R."/>
            <person name="Kale V."/>
            <person name="Holt S."/>
            <person name="Cochrane G."/>
            <person name="Meng A."/>
            <person name="Brown T."/>
            <person name="Cohen L."/>
        </authorList>
    </citation>
    <scope>NUCLEOTIDE SEQUENCE</scope>
    <source>
        <strain evidence="10">308</strain>
    </source>
</reference>
<dbReference type="InterPro" id="IPR000340">
    <property type="entry name" value="Dual-sp_phosphatase_cat-dom"/>
</dbReference>
<keyword evidence="6" id="KW-0131">Cell cycle</keyword>
<dbReference type="CDD" id="cd17657">
    <property type="entry name" value="CDC14_N"/>
    <property type="match status" value="1"/>
</dbReference>
<evidence type="ECO:0000256" key="3">
    <source>
        <dbReference type="ARBA" id="ARBA00022618"/>
    </source>
</evidence>
<dbReference type="PROSITE" id="PS50054">
    <property type="entry name" value="TYR_PHOSPHATASE_DUAL"/>
    <property type="match status" value="1"/>
</dbReference>
<dbReference type="SUPFAM" id="SSF52799">
    <property type="entry name" value="(Phosphotyrosine protein) phosphatases II"/>
    <property type="match status" value="2"/>
</dbReference>
<dbReference type="InterPro" id="IPR020422">
    <property type="entry name" value="TYR_PHOSPHATASE_DUAL_dom"/>
</dbReference>
<feature type="domain" description="Tyrosine specific protein phosphatases" evidence="9">
    <location>
        <begin position="263"/>
        <end position="325"/>
    </location>
</feature>
<dbReference type="Gene3D" id="3.90.190.10">
    <property type="entry name" value="Protein tyrosine phosphatase superfamily"/>
    <property type="match status" value="2"/>
</dbReference>
<dbReference type="GO" id="GO:0051301">
    <property type="term" value="P:cell division"/>
    <property type="evidence" value="ECO:0007669"/>
    <property type="project" value="UniProtKB-KW"/>
</dbReference>
<keyword evidence="5" id="KW-0904">Protein phosphatase</keyword>
<dbReference type="GO" id="GO:0004725">
    <property type="term" value="F:protein tyrosine phosphatase activity"/>
    <property type="evidence" value="ECO:0007669"/>
    <property type="project" value="UniProtKB-EC"/>
</dbReference>
<dbReference type="InterPro" id="IPR029021">
    <property type="entry name" value="Prot-tyrosine_phosphatase-like"/>
</dbReference>
<keyword evidence="4" id="KW-0378">Hydrolase</keyword>
<dbReference type="PROSITE" id="PS50056">
    <property type="entry name" value="TYR_PHOSPHATASE_2"/>
    <property type="match status" value="1"/>
</dbReference>
<dbReference type="InterPro" id="IPR044506">
    <property type="entry name" value="CDC14_C"/>
</dbReference>
<keyword evidence="3" id="KW-0132">Cell division</keyword>
<dbReference type="InterPro" id="IPR050561">
    <property type="entry name" value="PTP"/>
</dbReference>
<proteinExistence type="inferred from homology"/>
<gene>
    <name evidence="10" type="ORF">CHYS00102_LOCUS4973</name>
</gene>